<keyword evidence="3" id="KW-0238">DNA-binding</keyword>
<dbReference type="GO" id="GO:0003677">
    <property type="term" value="F:DNA binding"/>
    <property type="evidence" value="ECO:0007669"/>
    <property type="project" value="UniProtKB-KW"/>
</dbReference>
<dbReference type="PRINTS" id="PR00039">
    <property type="entry name" value="HTHLYSR"/>
</dbReference>
<dbReference type="InterPro" id="IPR050950">
    <property type="entry name" value="HTH-type_LysR_regulators"/>
</dbReference>
<feature type="domain" description="HTH lysR-type" evidence="5">
    <location>
        <begin position="1"/>
        <end position="58"/>
    </location>
</feature>
<evidence type="ECO:0000313" key="7">
    <source>
        <dbReference type="Proteomes" id="UP001156215"/>
    </source>
</evidence>
<dbReference type="SUPFAM" id="SSF53850">
    <property type="entry name" value="Periplasmic binding protein-like II"/>
    <property type="match status" value="1"/>
</dbReference>
<protein>
    <submittedName>
        <fullName evidence="6">LysR substrate-binding domain-containing protein</fullName>
    </submittedName>
</protein>
<dbReference type="PROSITE" id="PS50931">
    <property type="entry name" value="HTH_LYSR"/>
    <property type="match status" value="1"/>
</dbReference>
<dbReference type="Gene3D" id="3.40.190.290">
    <property type="match status" value="1"/>
</dbReference>
<dbReference type="InterPro" id="IPR000847">
    <property type="entry name" value="LysR_HTH_N"/>
</dbReference>
<accession>A0A9E9P4C9</accession>
<dbReference type="KEGG" id="ovb:NB640_04835"/>
<name>A0A9E9P4C9_9BURK</name>
<reference evidence="6" key="1">
    <citation type="journal article" date="2022" name="Front. Microbiol.">
        <title>New perspectives on an old grouping: The genomic and phenotypic variability of Oxalobacter formigenes and the implications for calcium oxalate stone prevention.</title>
        <authorList>
            <person name="Chmiel J.A."/>
            <person name="Carr C."/>
            <person name="Stuivenberg G.A."/>
            <person name="Venema R."/>
            <person name="Chanyi R.M."/>
            <person name="Al K.F."/>
            <person name="Giguere D."/>
            <person name="Say H."/>
            <person name="Akouris P.P."/>
            <person name="Dominguez Romero S.A."/>
            <person name="Kwong A."/>
            <person name="Tai V."/>
            <person name="Koval S.F."/>
            <person name="Razvi H."/>
            <person name="Bjazevic J."/>
            <person name="Burton J.P."/>
        </authorList>
    </citation>
    <scope>NUCLEOTIDE SEQUENCE</scope>
    <source>
        <strain evidence="6">WoOx3</strain>
    </source>
</reference>
<dbReference type="CDD" id="cd05466">
    <property type="entry name" value="PBP2_LTTR_substrate"/>
    <property type="match status" value="1"/>
</dbReference>
<dbReference type="SUPFAM" id="SSF46785">
    <property type="entry name" value="Winged helix' DNA-binding domain"/>
    <property type="match status" value="1"/>
</dbReference>
<dbReference type="Gene3D" id="1.10.10.10">
    <property type="entry name" value="Winged helix-like DNA-binding domain superfamily/Winged helix DNA-binding domain"/>
    <property type="match status" value="1"/>
</dbReference>
<dbReference type="FunFam" id="1.10.10.10:FF:000001">
    <property type="entry name" value="LysR family transcriptional regulator"/>
    <property type="match status" value="1"/>
</dbReference>
<dbReference type="GO" id="GO:0005829">
    <property type="term" value="C:cytosol"/>
    <property type="evidence" value="ECO:0007669"/>
    <property type="project" value="TreeGrafter"/>
</dbReference>
<evidence type="ECO:0000259" key="5">
    <source>
        <dbReference type="PROSITE" id="PS50931"/>
    </source>
</evidence>
<dbReference type="InterPro" id="IPR036390">
    <property type="entry name" value="WH_DNA-bd_sf"/>
</dbReference>
<dbReference type="Pfam" id="PF03466">
    <property type="entry name" value="LysR_substrate"/>
    <property type="match status" value="1"/>
</dbReference>
<evidence type="ECO:0000256" key="2">
    <source>
        <dbReference type="ARBA" id="ARBA00023015"/>
    </source>
</evidence>
<dbReference type="EMBL" id="CP098242">
    <property type="protein sequence ID" value="WAW10963.1"/>
    <property type="molecule type" value="Genomic_DNA"/>
</dbReference>
<keyword evidence="7" id="KW-1185">Reference proteome</keyword>
<sequence>MFIRQLEYLVTLAKEKHFAHAAEICCVTQPALSTAIRNLEEELGIPIVKRGRRYEGLTPEGEHILKYAHQTLAAWKGMQQAAAISKISGEIRIGVIPTALHVVALLTGAFISSNIDIHEHVQTMSMEKIISALARYEIDLGIGYISGPPEPGTRYLSLFKETFVLVAQKTSEIAQRDSLSWSEAAELPLCLLADELQNRMQINAAFKRANVKPRIVLETNSPMTLYTHVRSAGLYSILPQSQGIFSMPPGLDDVVRISLTPTVDNAVGLISLDKEPRSPMVEAAWKQAKSFGDSFVL</sequence>
<dbReference type="GO" id="GO:0003700">
    <property type="term" value="F:DNA-binding transcription factor activity"/>
    <property type="evidence" value="ECO:0007669"/>
    <property type="project" value="InterPro"/>
</dbReference>
<evidence type="ECO:0000256" key="3">
    <source>
        <dbReference type="ARBA" id="ARBA00023125"/>
    </source>
</evidence>
<comment type="similarity">
    <text evidence="1">Belongs to the LysR transcriptional regulatory family.</text>
</comment>
<keyword evidence="4" id="KW-0804">Transcription</keyword>
<evidence type="ECO:0000313" key="6">
    <source>
        <dbReference type="EMBL" id="WAW10963.1"/>
    </source>
</evidence>
<dbReference type="RefSeq" id="WP_269310044.1">
    <property type="nucleotide sequence ID" value="NZ_CP098242.1"/>
</dbReference>
<dbReference type="InterPro" id="IPR036388">
    <property type="entry name" value="WH-like_DNA-bd_sf"/>
</dbReference>
<proteinExistence type="inferred from homology"/>
<dbReference type="Pfam" id="PF00126">
    <property type="entry name" value="HTH_1"/>
    <property type="match status" value="1"/>
</dbReference>
<gene>
    <name evidence="6" type="ORF">NB640_04835</name>
</gene>
<organism evidence="6 7">
    <name type="scientific">Oxalobacter vibrioformis</name>
    <dbReference type="NCBI Taxonomy" id="933080"/>
    <lineage>
        <taxon>Bacteria</taxon>
        <taxon>Pseudomonadati</taxon>
        <taxon>Pseudomonadota</taxon>
        <taxon>Betaproteobacteria</taxon>
        <taxon>Burkholderiales</taxon>
        <taxon>Oxalobacteraceae</taxon>
        <taxon>Oxalobacter</taxon>
    </lineage>
</organism>
<evidence type="ECO:0000256" key="1">
    <source>
        <dbReference type="ARBA" id="ARBA00009437"/>
    </source>
</evidence>
<dbReference type="InterPro" id="IPR005119">
    <property type="entry name" value="LysR_subst-bd"/>
</dbReference>
<keyword evidence="2" id="KW-0805">Transcription regulation</keyword>
<evidence type="ECO:0000256" key="4">
    <source>
        <dbReference type="ARBA" id="ARBA00023163"/>
    </source>
</evidence>
<dbReference type="PANTHER" id="PTHR30419">
    <property type="entry name" value="HTH-TYPE TRANSCRIPTIONAL REGULATOR YBHD"/>
    <property type="match status" value="1"/>
</dbReference>
<dbReference type="Proteomes" id="UP001156215">
    <property type="component" value="Chromosome"/>
</dbReference>
<dbReference type="AlphaFoldDB" id="A0A9E9P4C9"/>
<dbReference type="PANTHER" id="PTHR30419:SF31">
    <property type="entry name" value="BLR3139 PROTEIN"/>
    <property type="match status" value="1"/>
</dbReference>